<name>A0A9W8AE68_9FUNG</name>
<evidence type="ECO:0000256" key="6">
    <source>
        <dbReference type="ARBA" id="ARBA00022660"/>
    </source>
</evidence>
<keyword evidence="8" id="KW-0999">Mitochondrion inner membrane</keyword>
<evidence type="ECO:0000256" key="10">
    <source>
        <dbReference type="ARBA" id="ARBA00022982"/>
    </source>
</evidence>
<feature type="transmembrane region" description="Helical" evidence="17">
    <location>
        <begin position="59"/>
        <end position="78"/>
    </location>
</feature>
<evidence type="ECO:0000313" key="20">
    <source>
        <dbReference type="Proteomes" id="UP001150569"/>
    </source>
</evidence>
<evidence type="ECO:0000256" key="8">
    <source>
        <dbReference type="ARBA" id="ARBA00022792"/>
    </source>
</evidence>
<keyword evidence="11 17" id="KW-1133">Transmembrane helix</keyword>
<dbReference type="PANTHER" id="PTHR40637">
    <property type="entry name" value="ESSS SUBUNIT OF NADH:UBIQUINONE OXIDOREDUCTASE (COMPLEX I) PROTEIN"/>
    <property type="match status" value="1"/>
</dbReference>
<keyword evidence="10" id="KW-0249">Electron transport</keyword>
<evidence type="ECO:0000313" key="19">
    <source>
        <dbReference type="EMBL" id="KAJ1924202.1"/>
    </source>
</evidence>
<evidence type="ECO:0000256" key="3">
    <source>
        <dbReference type="ARBA" id="ARBA00008915"/>
    </source>
</evidence>
<gene>
    <name evidence="19" type="ORF">IWQ60_005372</name>
    <name evidence="18" type="ORF">IWQ60_006718</name>
</gene>
<keyword evidence="12" id="KW-0496">Mitochondrion</keyword>
<comment type="caution">
    <text evidence="19">The sequence shown here is derived from an EMBL/GenBank/DDBJ whole genome shotgun (WGS) entry which is preliminary data.</text>
</comment>
<evidence type="ECO:0000256" key="7">
    <source>
        <dbReference type="ARBA" id="ARBA00022692"/>
    </source>
</evidence>
<evidence type="ECO:0000256" key="13">
    <source>
        <dbReference type="ARBA" id="ARBA00023136"/>
    </source>
</evidence>
<dbReference type="Proteomes" id="UP001150569">
    <property type="component" value="Unassembled WGS sequence"/>
</dbReference>
<keyword evidence="9" id="KW-0809">Transit peptide</keyword>
<evidence type="ECO:0000256" key="14">
    <source>
        <dbReference type="ARBA" id="ARBA00030753"/>
    </source>
</evidence>
<keyword evidence="6" id="KW-0679">Respiratory chain</keyword>
<proteinExistence type="inferred from homology"/>
<evidence type="ECO:0000313" key="18">
    <source>
        <dbReference type="EMBL" id="KAJ1921626.1"/>
    </source>
</evidence>
<evidence type="ECO:0000256" key="17">
    <source>
        <dbReference type="SAM" id="Phobius"/>
    </source>
</evidence>
<dbReference type="EMBL" id="JANBPT010000287">
    <property type="protein sequence ID" value="KAJ1924202.1"/>
    <property type="molecule type" value="Genomic_DNA"/>
</dbReference>
<dbReference type="OrthoDB" id="5571606at2759"/>
<sequence length="112" mass="13237">MSFNNIRGLGFSPLHRMTARGALLRRAGIAQEFNQPSGWLFGEKPLKPGQKRKWESWEFPFYFLYWGGMGVFALAYHYKPDTKIQTWALIEAKKRLKERGENFDYPHTPIKW</sequence>
<reference evidence="19" key="1">
    <citation type="submission" date="2022-07" db="EMBL/GenBank/DDBJ databases">
        <title>Phylogenomic reconstructions and comparative analyses of Kickxellomycotina fungi.</title>
        <authorList>
            <person name="Reynolds N.K."/>
            <person name="Stajich J.E."/>
            <person name="Barry K."/>
            <person name="Grigoriev I.V."/>
            <person name="Crous P."/>
            <person name="Smith M.E."/>
        </authorList>
    </citation>
    <scope>NUCLEOTIDE SEQUENCE</scope>
    <source>
        <strain evidence="19">RSA 861</strain>
    </source>
</reference>
<accession>A0A9W8AE68</accession>
<dbReference type="InterPro" id="IPR019329">
    <property type="entry name" value="NADH_UbQ_OxRdtase_ESSS_su"/>
</dbReference>
<dbReference type="EMBL" id="JANBPT010000414">
    <property type="protein sequence ID" value="KAJ1921626.1"/>
    <property type="molecule type" value="Genomic_DNA"/>
</dbReference>
<dbReference type="Pfam" id="PF10183">
    <property type="entry name" value="ESSS"/>
    <property type="match status" value="1"/>
</dbReference>
<dbReference type="AlphaFoldDB" id="A0A9W8AE68"/>
<comment type="subcellular location">
    <subcellularLocation>
        <location evidence="2">Mitochondrion inner membrane</location>
        <topology evidence="2">Single-pass membrane protein</topology>
    </subcellularLocation>
</comment>
<evidence type="ECO:0000256" key="9">
    <source>
        <dbReference type="ARBA" id="ARBA00022946"/>
    </source>
</evidence>
<comment type="similarity">
    <text evidence="3">Belongs to the complex I NDUFB11 subunit family.</text>
</comment>
<evidence type="ECO:0000256" key="5">
    <source>
        <dbReference type="ARBA" id="ARBA00022448"/>
    </source>
</evidence>
<keyword evidence="20" id="KW-1185">Reference proteome</keyword>
<evidence type="ECO:0000256" key="15">
    <source>
        <dbReference type="ARBA" id="ARBA00031387"/>
    </source>
</evidence>
<comment type="subunit">
    <text evidence="16">Complex I is composed of 45 different subunits. Interacts with BCAP31.</text>
</comment>
<organism evidence="19 20">
    <name type="scientific">Tieghemiomyces parasiticus</name>
    <dbReference type="NCBI Taxonomy" id="78921"/>
    <lineage>
        <taxon>Eukaryota</taxon>
        <taxon>Fungi</taxon>
        <taxon>Fungi incertae sedis</taxon>
        <taxon>Zoopagomycota</taxon>
        <taxon>Kickxellomycotina</taxon>
        <taxon>Dimargaritomycetes</taxon>
        <taxon>Dimargaritales</taxon>
        <taxon>Dimargaritaceae</taxon>
        <taxon>Tieghemiomyces</taxon>
    </lineage>
</organism>
<protein>
    <recommendedName>
        <fullName evidence="4">NADH dehydrogenase [ubiquinone] 1 beta subcomplex subunit 11, mitochondrial</fullName>
    </recommendedName>
    <alternativeName>
        <fullName evidence="15">Complex I-ESSS</fullName>
    </alternativeName>
    <alternativeName>
        <fullName evidence="14">NADH-ubiquinone oxidoreductase ESSS subunit</fullName>
    </alternativeName>
</protein>
<comment type="function">
    <text evidence="1">Accessory subunit of the mitochondrial membrane respiratory chain NADH dehydrogenase (Complex I), that is believed not to be involved in catalysis. Complex I functions in the transfer of electrons from NADH to the respiratory chain. The immediate electron acceptor for the enzyme is believed to be ubiquinone.</text>
</comment>
<evidence type="ECO:0000256" key="1">
    <source>
        <dbReference type="ARBA" id="ARBA00003195"/>
    </source>
</evidence>
<keyword evidence="13 17" id="KW-0472">Membrane</keyword>
<evidence type="ECO:0000256" key="16">
    <source>
        <dbReference type="ARBA" id="ARBA00046528"/>
    </source>
</evidence>
<evidence type="ECO:0000256" key="12">
    <source>
        <dbReference type="ARBA" id="ARBA00023128"/>
    </source>
</evidence>
<evidence type="ECO:0000256" key="2">
    <source>
        <dbReference type="ARBA" id="ARBA00004434"/>
    </source>
</evidence>
<dbReference type="PANTHER" id="PTHR40637:SF1">
    <property type="entry name" value="ESSS SUBUNIT OF NADH:UBIQUINONE OXIDOREDUCTASE (COMPLEX I) PROTEIN"/>
    <property type="match status" value="1"/>
</dbReference>
<dbReference type="GO" id="GO:0005743">
    <property type="term" value="C:mitochondrial inner membrane"/>
    <property type="evidence" value="ECO:0007669"/>
    <property type="project" value="UniProtKB-SubCell"/>
</dbReference>
<keyword evidence="5" id="KW-0813">Transport</keyword>
<keyword evidence="7 17" id="KW-0812">Transmembrane</keyword>
<evidence type="ECO:0000256" key="4">
    <source>
        <dbReference type="ARBA" id="ARBA00018632"/>
    </source>
</evidence>
<evidence type="ECO:0000256" key="11">
    <source>
        <dbReference type="ARBA" id="ARBA00022989"/>
    </source>
</evidence>